<comment type="caution">
    <text evidence="14">The sequence shown here is derived from an EMBL/GenBank/DDBJ whole genome shotgun (WGS) entry which is preliminary data.</text>
</comment>
<dbReference type="PROSITE" id="PS00060">
    <property type="entry name" value="ADH_IRON_2"/>
    <property type="match status" value="1"/>
</dbReference>
<dbReference type="Gene3D" id="1.20.1090.10">
    <property type="entry name" value="Dehydroquinate synthase-like - alpha domain"/>
    <property type="match status" value="1"/>
</dbReference>
<dbReference type="InterPro" id="IPR012079">
    <property type="entry name" value="Bifunc_Ald-ADH"/>
</dbReference>
<comment type="similarity">
    <text evidence="7 10">In the C-terminal section; belongs to the iron-containing alcohol dehydrogenase family.</text>
</comment>
<dbReference type="Pfam" id="PF25137">
    <property type="entry name" value="ADH_Fe_C"/>
    <property type="match status" value="1"/>
</dbReference>
<keyword evidence="4" id="KW-0520">NAD</keyword>
<dbReference type="InterPro" id="IPR044731">
    <property type="entry name" value="BDH-like"/>
</dbReference>
<dbReference type="PIRSF" id="PIRSF000111">
    <property type="entry name" value="ALDH_ADH"/>
    <property type="match status" value="1"/>
</dbReference>
<dbReference type="RefSeq" id="WP_057979047.1">
    <property type="nucleotide sequence ID" value="NZ_LKHP01000009.1"/>
</dbReference>
<dbReference type="OrthoDB" id="9804734at2"/>
<evidence type="ECO:0000256" key="7">
    <source>
        <dbReference type="ARBA" id="ARBA00035645"/>
    </source>
</evidence>
<accession>A0A0R3K2H7</accession>
<dbReference type="InterPro" id="IPR034789">
    <property type="entry name" value="AAD_C"/>
</dbReference>
<dbReference type="GO" id="GO:0004029">
    <property type="term" value="F:aldehyde dehydrogenase (NAD+) activity"/>
    <property type="evidence" value="ECO:0007669"/>
    <property type="project" value="UniProtKB-EC"/>
</dbReference>
<dbReference type="NCBIfam" id="NF010378">
    <property type="entry name" value="PRK13805.1"/>
    <property type="match status" value="1"/>
</dbReference>
<keyword evidence="5" id="KW-0511">Multifunctional enzyme</keyword>
<dbReference type="SUPFAM" id="SSF53720">
    <property type="entry name" value="ALDH-like"/>
    <property type="match status" value="1"/>
</dbReference>
<evidence type="ECO:0000313" key="14">
    <source>
        <dbReference type="EMBL" id="KRQ86511.1"/>
    </source>
</evidence>
<dbReference type="PROSITE" id="PS00913">
    <property type="entry name" value="ADH_IRON_1"/>
    <property type="match status" value="1"/>
</dbReference>
<dbReference type="FunFam" id="1.20.1090.10:FF:000001">
    <property type="entry name" value="Aldehyde-alcohol dehydrogenase"/>
    <property type="match status" value="1"/>
</dbReference>
<feature type="domain" description="Fe-containing alcohol dehydrogenase-like C-terminal" evidence="13">
    <location>
        <begin position="645"/>
        <end position="857"/>
    </location>
</feature>
<dbReference type="SUPFAM" id="SSF56796">
    <property type="entry name" value="Dehydroquinate synthase-like"/>
    <property type="match status" value="1"/>
</dbReference>
<dbReference type="PATRIC" id="fig|908809.3.peg.1718"/>
<dbReference type="InterPro" id="IPR016162">
    <property type="entry name" value="Ald_DH_N"/>
</dbReference>
<evidence type="ECO:0000313" key="15">
    <source>
        <dbReference type="Proteomes" id="UP000052015"/>
    </source>
</evidence>
<evidence type="ECO:0000256" key="2">
    <source>
        <dbReference type="ARBA" id="ARBA00023002"/>
    </source>
</evidence>
<keyword evidence="2 10" id="KW-0560">Oxidoreductase</keyword>
<feature type="domain" description="Alcohol dehydrogenase iron-type/glycerol dehydrogenase GldA" evidence="12">
    <location>
        <begin position="455"/>
        <end position="634"/>
    </location>
</feature>
<dbReference type="Gene3D" id="3.40.50.1970">
    <property type="match status" value="1"/>
</dbReference>
<dbReference type="STRING" id="908809.ABG79_01720"/>
<dbReference type="Pfam" id="PF00465">
    <property type="entry name" value="Fe-ADH"/>
    <property type="match status" value="1"/>
</dbReference>
<evidence type="ECO:0000256" key="10">
    <source>
        <dbReference type="PIRNR" id="PIRNR000111"/>
    </source>
</evidence>
<gene>
    <name evidence="14" type="primary">adhE_3</name>
    <name evidence="14" type="ORF">ABG79_01720</name>
</gene>
<evidence type="ECO:0000256" key="3">
    <source>
        <dbReference type="ARBA" id="ARBA00023004"/>
    </source>
</evidence>
<dbReference type="GO" id="GO:1990002">
    <property type="term" value="F:methylglyoxal reductase (NADPH) (acetol producing) activity"/>
    <property type="evidence" value="ECO:0007669"/>
    <property type="project" value="TreeGrafter"/>
</dbReference>
<proteinExistence type="inferred from homology"/>
<evidence type="ECO:0000256" key="4">
    <source>
        <dbReference type="ARBA" id="ARBA00023027"/>
    </source>
</evidence>
<evidence type="ECO:0000256" key="6">
    <source>
        <dbReference type="ARBA" id="ARBA00035641"/>
    </source>
</evidence>
<dbReference type="FunFam" id="3.40.50.1970:FF:000002">
    <property type="entry name" value="Aldehyde-alcohol dehydrogenase"/>
    <property type="match status" value="1"/>
</dbReference>
<dbReference type="CDD" id="cd07122">
    <property type="entry name" value="ALDH_F20_ACDH"/>
    <property type="match status" value="1"/>
</dbReference>
<name>A0A0R3K2H7_CALMK</name>
<dbReference type="Pfam" id="PF00171">
    <property type="entry name" value="Aldedh"/>
    <property type="match status" value="1"/>
</dbReference>
<feature type="domain" description="Aldehyde dehydrogenase" evidence="11">
    <location>
        <begin position="7"/>
        <end position="278"/>
    </location>
</feature>
<dbReference type="InterPro" id="IPR016163">
    <property type="entry name" value="Ald_DH_C"/>
</dbReference>
<evidence type="ECO:0000256" key="1">
    <source>
        <dbReference type="ARBA" id="ARBA00001954"/>
    </source>
</evidence>
<evidence type="ECO:0000259" key="11">
    <source>
        <dbReference type="Pfam" id="PF00171"/>
    </source>
</evidence>
<dbReference type="GO" id="GO:0008106">
    <property type="term" value="F:alcohol dehydrogenase (NADP+) activity"/>
    <property type="evidence" value="ECO:0007669"/>
    <property type="project" value="TreeGrafter"/>
</dbReference>
<dbReference type="EMBL" id="LKHP01000009">
    <property type="protein sequence ID" value="KRQ86511.1"/>
    <property type="molecule type" value="Genomic_DNA"/>
</dbReference>
<evidence type="ECO:0000256" key="9">
    <source>
        <dbReference type="ARBA" id="ARBA00074764"/>
    </source>
</evidence>
<evidence type="ECO:0000259" key="13">
    <source>
        <dbReference type="Pfam" id="PF25137"/>
    </source>
</evidence>
<comment type="cofactor">
    <cofactor evidence="1">
        <name>Fe(2+)</name>
        <dbReference type="ChEBI" id="CHEBI:29033"/>
    </cofactor>
</comment>
<comment type="similarity">
    <text evidence="6 10">In the N-terminal section; belongs to the aldehyde dehydrogenase family.</text>
</comment>
<dbReference type="InterPro" id="IPR018211">
    <property type="entry name" value="ADH_Fe_CS"/>
</dbReference>
<dbReference type="GO" id="GO:0046872">
    <property type="term" value="F:metal ion binding"/>
    <property type="evidence" value="ECO:0007669"/>
    <property type="project" value="InterPro"/>
</dbReference>
<dbReference type="CDD" id="cd08178">
    <property type="entry name" value="AAD_C"/>
    <property type="match status" value="1"/>
</dbReference>
<sequence length="861" mass="94584">MSITIHEDLLQKINEVRKSQEEYSNFSQEKVDEIFRAAAMAANDARIYLAKMAVEETGMGIVEDKVVKNHFASEYIYNKYKDEKTCGVIEKDEAAGIMKIAEPIGVIAAVVPTTNPTSTTIFKALLALKTRNGIIFSPHPRAKKSTVEAARIVLEAAVKAGAPKNIIGWIEEPSVEKSQLLMSECDYILATGGPGMVKAAYSSGKPAIGVGSGNTPAIIDETAHIKMAVNSILLSKSFDNGVICASEQAVVVVDKVYDEVKKEFEERGAYFLKGDEVDKVRKIILVNGHINANIVGQSPLKIAEMAEITIPEDTRIIIGEVENIGLSEPFSFEKLSPVLAMYRAENFDEALNKAVDLVKHGGFGHTSVLYTDTIKSKDRVEKFSAAMKTGRVIINMPASQGAIGDIYNFRLEPSLTLGCGSWGGNSVSENVGVKHLLNIKSVAERRENMLWFRVPEKIYFKYGCLATALSELKDLNKKRAFIVTDKVLFDLGYVDAVTKLLDEVGIQYSVFSGVEPDPTLATAKKGADLMKSFNPDVIIALGGGSPMDAAKIMWVMYEHPEVKFEDLALRFMDIRKRIYKFPELGQKAMMVAIPTSAGTGSEVTPFAVITDEKTGVKYPLADYELTPDMAIVDPELMMNMPKGLTAASGIDALTHAIEAYVSVLASEYTNGLALEAIRLIFKYLPLAYSEGAANQKAREKVAYASTIAGMAFANAFLGICHSMAHKLGATFHIPHGVANALLISEVVRFNAVDNPRKQTAFPQYKYPNAKWRYAQIADYLRLGGKDEDEKVELLINAIEQLKEKVNIPKSIKEAGVSEKKFYAALDEMAEQAFDDQCTGTNPRYPLISEIKELYIRAFEGR</sequence>
<keyword evidence="15" id="KW-1185">Reference proteome</keyword>
<dbReference type="GO" id="GO:0006066">
    <property type="term" value="P:alcohol metabolic process"/>
    <property type="evidence" value="ECO:0007669"/>
    <property type="project" value="InterPro"/>
</dbReference>
<organism evidence="14 15">
    <name type="scientific">Caloramator mitchellensis</name>
    <dbReference type="NCBI Taxonomy" id="908809"/>
    <lineage>
        <taxon>Bacteria</taxon>
        <taxon>Bacillati</taxon>
        <taxon>Bacillota</taxon>
        <taxon>Clostridia</taxon>
        <taxon>Eubacteriales</taxon>
        <taxon>Clostridiaceae</taxon>
        <taxon>Caloramator</taxon>
    </lineage>
</organism>
<dbReference type="Gene3D" id="3.40.605.10">
    <property type="entry name" value="Aldehyde Dehydrogenase, Chain A, domain 1"/>
    <property type="match status" value="1"/>
</dbReference>
<dbReference type="PANTHER" id="PTHR43633:SF1">
    <property type="entry name" value="ALCOHOL DEHYDROGENASE YQHD"/>
    <property type="match status" value="1"/>
</dbReference>
<dbReference type="InterPro" id="IPR015590">
    <property type="entry name" value="Aldehyde_DH_dom"/>
</dbReference>
<dbReference type="Gene3D" id="3.40.309.10">
    <property type="entry name" value="Aldehyde Dehydrogenase, Chain A, domain 2"/>
    <property type="match status" value="1"/>
</dbReference>
<dbReference type="AlphaFoldDB" id="A0A0R3K2H7"/>
<reference evidence="14 15" key="1">
    <citation type="submission" date="2015-09" db="EMBL/GenBank/DDBJ databases">
        <title>Draft genome sequence of a Caloramator mitchellensis, a moderate thermophile from the Great Artesian Basin of Australia.</title>
        <authorList>
            <person name="Patel B.K."/>
        </authorList>
    </citation>
    <scope>NUCLEOTIDE SEQUENCE [LARGE SCALE GENOMIC DNA]</scope>
    <source>
        <strain evidence="14 15">VF08</strain>
    </source>
</reference>
<dbReference type="GO" id="GO:0008774">
    <property type="term" value="F:acetaldehyde dehydrogenase (acetylating) activity"/>
    <property type="evidence" value="ECO:0007669"/>
    <property type="project" value="UniProtKB-UniRule"/>
</dbReference>
<comment type="catalytic activity">
    <reaction evidence="8">
        <text>an aldehyde + NAD(+) + H2O = a carboxylate + NADH + 2 H(+)</text>
        <dbReference type="Rhea" id="RHEA:16185"/>
        <dbReference type="ChEBI" id="CHEBI:15377"/>
        <dbReference type="ChEBI" id="CHEBI:15378"/>
        <dbReference type="ChEBI" id="CHEBI:17478"/>
        <dbReference type="ChEBI" id="CHEBI:29067"/>
        <dbReference type="ChEBI" id="CHEBI:57540"/>
        <dbReference type="ChEBI" id="CHEBI:57945"/>
        <dbReference type="EC" id="1.2.1.3"/>
    </reaction>
</comment>
<dbReference type="GO" id="GO:1990362">
    <property type="term" value="F:butanol dehydrogenase (NAD+) activity"/>
    <property type="evidence" value="ECO:0007669"/>
    <property type="project" value="InterPro"/>
</dbReference>
<protein>
    <recommendedName>
        <fullName evidence="9 10">Aldehyde-alcohol dehydrogenase</fullName>
    </recommendedName>
</protein>
<dbReference type="GO" id="GO:0005829">
    <property type="term" value="C:cytosol"/>
    <property type="evidence" value="ECO:0007669"/>
    <property type="project" value="TreeGrafter"/>
</dbReference>
<dbReference type="InterPro" id="IPR056798">
    <property type="entry name" value="ADH_Fe_C"/>
</dbReference>
<dbReference type="PANTHER" id="PTHR43633">
    <property type="entry name" value="ALCOHOL DEHYDROGENASE YQHD"/>
    <property type="match status" value="1"/>
</dbReference>
<dbReference type="GO" id="GO:0015976">
    <property type="term" value="P:carbon utilization"/>
    <property type="evidence" value="ECO:0007669"/>
    <property type="project" value="InterPro"/>
</dbReference>
<evidence type="ECO:0000256" key="8">
    <source>
        <dbReference type="ARBA" id="ARBA00049194"/>
    </source>
</evidence>
<dbReference type="InterPro" id="IPR016161">
    <property type="entry name" value="Ald_DH/histidinol_DH"/>
</dbReference>
<evidence type="ECO:0000256" key="5">
    <source>
        <dbReference type="ARBA" id="ARBA00023268"/>
    </source>
</evidence>
<evidence type="ECO:0000259" key="12">
    <source>
        <dbReference type="Pfam" id="PF00465"/>
    </source>
</evidence>
<keyword evidence="3" id="KW-0408">Iron</keyword>
<dbReference type="Proteomes" id="UP000052015">
    <property type="component" value="Unassembled WGS sequence"/>
</dbReference>
<dbReference type="FunFam" id="3.40.309.10:FF:000007">
    <property type="entry name" value="Aldehyde-alcohol dehydrogenase"/>
    <property type="match status" value="1"/>
</dbReference>
<dbReference type="InterPro" id="IPR001670">
    <property type="entry name" value="ADH_Fe/GldA"/>
</dbReference>